<evidence type="ECO:0000313" key="2">
    <source>
        <dbReference type="EMBL" id="MBF1657179.1"/>
    </source>
</evidence>
<keyword evidence="1" id="KW-0472">Membrane</keyword>
<dbReference type="EMBL" id="JABZXO010000008">
    <property type="protein sequence ID" value="MBF1657179.1"/>
    <property type="molecule type" value="Genomic_DNA"/>
</dbReference>
<name>A0A930PPB3_9MICC</name>
<proteinExistence type="predicted"/>
<organism evidence="2 3">
    <name type="scientific">Rothia mucilaginosa</name>
    <dbReference type="NCBI Taxonomy" id="43675"/>
    <lineage>
        <taxon>Bacteria</taxon>
        <taxon>Bacillati</taxon>
        <taxon>Actinomycetota</taxon>
        <taxon>Actinomycetes</taxon>
        <taxon>Micrococcales</taxon>
        <taxon>Micrococcaceae</taxon>
        <taxon>Rothia</taxon>
    </lineage>
</organism>
<sequence>MSPILLVWYVTTFVDTLLAIAAAVVGVLAFVRAWMSPANAYEFAGKRPKNTWLALTGGAAAVSLFSVFAAVTGGGNTVLILQLVAAVISCVFLAGVWPSVGRRRF</sequence>
<dbReference type="Proteomes" id="UP000770330">
    <property type="component" value="Unassembled WGS sequence"/>
</dbReference>
<comment type="caution">
    <text evidence="2">The sequence shown here is derived from an EMBL/GenBank/DDBJ whole genome shotgun (WGS) entry which is preliminary data.</text>
</comment>
<keyword evidence="1" id="KW-0812">Transmembrane</keyword>
<protein>
    <submittedName>
        <fullName evidence="2">DUF2516 family protein</fullName>
    </submittedName>
</protein>
<dbReference type="RefSeq" id="WP_303944441.1">
    <property type="nucleotide sequence ID" value="NZ_CAURBG010000006.1"/>
</dbReference>
<evidence type="ECO:0000256" key="1">
    <source>
        <dbReference type="SAM" id="Phobius"/>
    </source>
</evidence>
<evidence type="ECO:0000313" key="3">
    <source>
        <dbReference type="Proteomes" id="UP000770330"/>
    </source>
</evidence>
<feature type="transmembrane region" description="Helical" evidence="1">
    <location>
        <begin position="6"/>
        <end position="31"/>
    </location>
</feature>
<dbReference type="Pfam" id="PF10724">
    <property type="entry name" value="DUF2516"/>
    <property type="match status" value="1"/>
</dbReference>
<keyword evidence="1" id="KW-1133">Transmembrane helix</keyword>
<gene>
    <name evidence="2" type="ORF">HXO61_04530</name>
</gene>
<accession>A0A930PPB3</accession>
<dbReference type="AlphaFoldDB" id="A0A930PPB3"/>
<dbReference type="InterPro" id="IPR019662">
    <property type="entry name" value="DUF2516"/>
</dbReference>
<reference evidence="2" key="1">
    <citation type="submission" date="2020-04" db="EMBL/GenBank/DDBJ databases">
        <title>Deep metagenomics examines the oral microbiome during advanced dental caries in children, revealing novel taxa and co-occurrences with host molecules.</title>
        <authorList>
            <person name="Baker J.L."/>
            <person name="Morton J.T."/>
            <person name="Dinis M."/>
            <person name="Alvarez R."/>
            <person name="Tran N.C."/>
            <person name="Knight R."/>
            <person name="Edlund A."/>
        </authorList>
    </citation>
    <scope>NUCLEOTIDE SEQUENCE</scope>
    <source>
        <strain evidence="2">JCVI_39_bin.18</strain>
    </source>
</reference>
<feature type="transmembrane region" description="Helical" evidence="1">
    <location>
        <begin position="79"/>
        <end position="100"/>
    </location>
</feature>
<feature type="transmembrane region" description="Helical" evidence="1">
    <location>
        <begin position="52"/>
        <end position="73"/>
    </location>
</feature>